<dbReference type="InterPro" id="IPR042106">
    <property type="entry name" value="Nuo/plastoQ_OxRdtase_6_NuoJ"/>
</dbReference>
<evidence type="ECO:0000313" key="3">
    <source>
        <dbReference type="EMBL" id="SDB37972.1"/>
    </source>
</evidence>
<dbReference type="AlphaFoldDB" id="A0A1G6CYJ4"/>
<dbReference type="InterPro" id="IPR001457">
    <property type="entry name" value="NADH_UbQ/plastoQ_OxRdtase_su6"/>
</dbReference>
<feature type="transmembrane region" description="Helical" evidence="2">
    <location>
        <begin position="142"/>
        <end position="165"/>
    </location>
</feature>
<keyword evidence="4" id="KW-1185">Reference proteome</keyword>
<protein>
    <recommendedName>
        <fullName evidence="2">NADH-quinone oxidoreductase subunit J</fullName>
        <ecNumber evidence="2">7.1.1.-</ecNumber>
    </recommendedName>
</protein>
<feature type="transmembrane region" description="Helical" evidence="2">
    <location>
        <begin position="97"/>
        <end position="117"/>
    </location>
</feature>
<dbReference type="OrthoDB" id="5405547at2"/>
<dbReference type="EMBL" id="FMXO01000009">
    <property type="protein sequence ID" value="SDB37972.1"/>
    <property type="molecule type" value="Genomic_DNA"/>
</dbReference>
<dbReference type="PANTHER" id="PTHR33269">
    <property type="entry name" value="NADH-UBIQUINONE OXIDOREDUCTASE CHAIN 6"/>
    <property type="match status" value="1"/>
</dbReference>
<dbReference type="PANTHER" id="PTHR33269:SF17">
    <property type="entry name" value="NADH-UBIQUINONE OXIDOREDUCTASE CHAIN 6"/>
    <property type="match status" value="1"/>
</dbReference>
<feature type="transmembrane region" description="Helical" evidence="2">
    <location>
        <begin position="6"/>
        <end position="27"/>
    </location>
</feature>
<comment type="similarity">
    <text evidence="1 2">Belongs to the complex I subunit 6 family.</text>
</comment>
<evidence type="ECO:0000256" key="2">
    <source>
        <dbReference type="RuleBase" id="RU004429"/>
    </source>
</evidence>
<dbReference type="GO" id="GO:0048038">
    <property type="term" value="F:quinone binding"/>
    <property type="evidence" value="ECO:0007669"/>
    <property type="project" value="UniProtKB-UniRule"/>
</dbReference>
<name>A0A1G6CYJ4_9BACT</name>
<dbReference type="RefSeq" id="WP_092120365.1">
    <property type="nucleotide sequence ID" value="NZ_FMXO01000009.1"/>
</dbReference>
<sequence length="171" mass="18658">MPSQNLAYAVMFGHIVFIVVGALMTVLSQNLVRALLGLIMTLFGVAGLFFLMSAPFVGLMQILIYIGAVSILIFFAIMLTQSWSTGDEFRGGSRKRLVPATLTALAPALFLGLMIIYKAPASMLVAEETEVKALGRFLLEPYILPFELISLLLTVAMAGAVILGFERRKQR</sequence>
<comment type="function">
    <text evidence="2">NDH-1 shuttles electrons from NADH, via FMN and iron-sulfur (Fe-S) centers, to quinones in the respiratory chain. Couples the redox reaction to proton translocation (for every two electrons transferred, four hydrogen ions are translocated across the cytoplasmic membrane), and thus conserves the redox energy in a proton gradient.</text>
</comment>
<dbReference type="EC" id="7.1.1.-" evidence="2"/>
<dbReference type="Pfam" id="PF00499">
    <property type="entry name" value="Oxidored_q3"/>
    <property type="match status" value="1"/>
</dbReference>
<keyword evidence="2" id="KW-1133">Transmembrane helix</keyword>
<dbReference type="GO" id="GO:0008137">
    <property type="term" value="F:NADH dehydrogenase (ubiquinone) activity"/>
    <property type="evidence" value="ECO:0007669"/>
    <property type="project" value="UniProtKB-UniRule"/>
</dbReference>
<dbReference type="GO" id="GO:0005886">
    <property type="term" value="C:plasma membrane"/>
    <property type="evidence" value="ECO:0007669"/>
    <property type="project" value="UniProtKB-SubCell"/>
</dbReference>
<proteinExistence type="inferred from homology"/>
<gene>
    <name evidence="3" type="ORF">SAMN05660653_01832</name>
</gene>
<comment type="subcellular location">
    <subcellularLocation>
        <location evidence="2">Cell membrane</location>
        <topology evidence="2">Multi-pass membrane protein</topology>
    </subcellularLocation>
</comment>
<keyword evidence="2" id="KW-0472">Membrane</keyword>
<accession>A0A1G6CYJ4</accession>
<keyword evidence="2" id="KW-0812">Transmembrane</keyword>
<evidence type="ECO:0000256" key="1">
    <source>
        <dbReference type="ARBA" id="ARBA00005698"/>
    </source>
</evidence>
<feature type="transmembrane region" description="Helical" evidence="2">
    <location>
        <begin position="62"/>
        <end position="85"/>
    </location>
</feature>
<keyword evidence="2" id="KW-0520">NAD</keyword>
<evidence type="ECO:0000313" key="4">
    <source>
        <dbReference type="Proteomes" id="UP000198771"/>
    </source>
</evidence>
<keyword evidence="2" id="KW-1003">Cell membrane</keyword>
<dbReference type="Gene3D" id="1.20.120.1200">
    <property type="entry name" value="NADH-ubiquinone/plastoquinone oxidoreductase chain 6, subunit NuoJ"/>
    <property type="match status" value="1"/>
</dbReference>
<keyword evidence="2" id="KW-0874">Quinone</keyword>
<feature type="transmembrane region" description="Helical" evidence="2">
    <location>
        <begin position="34"/>
        <end position="56"/>
    </location>
</feature>
<organism evidence="3 4">
    <name type="scientific">Desulfonatronum thiosulfatophilum</name>
    <dbReference type="NCBI Taxonomy" id="617002"/>
    <lineage>
        <taxon>Bacteria</taxon>
        <taxon>Pseudomonadati</taxon>
        <taxon>Thermodesulfobacteriota</taxon>
        <taxon>Desulfovibrionia</taxon>
        <taxon>Desulfovibrionales</taxon>
        <taxon>Desulfonatronaceae</taxon>
        <taxon>Desulfonatronum</taxon>
    </lineage>
</organism>
<reference evidence="3 4" key="1">
    <citation type="submission" date="2016-10" db="EMBL/GenBank/DDBJ databases">
        <authorList>
            <person name="de Groot N.N."/>
        </authorList>
    </citation>
    <scope>NUCLEOTIDE SEQUENCE [LARGE SCALE GENOMIC DNA]</scope>
    <source>
        <strain evidence="3 4">ASO4-2</strain>
    </source>
</reference>
<comment type="catalytic activity">
    <reaction evidence="2">
        <text>a quinone + NADH + 5 H(+)(in) = a quinol + NAD(+) + 4 H(+)(out)</text>
        <dbReference type="Rhea" id="RHEA:57888"/>
        <dbReference type="ChEBI" id="CHEBI:15378"/>
        <dbReference type="ChEBI" id="CHEBI:24646"/>
        <dbReference type="ChEBI" id="CHEBI:57540"/>
        <dbReference type="ChEBI" id="CHEBI:57945"/>
        <dbReference type="ChEBI" id="CHEBI:132124"/>
    </reaction>
</comment>
<dbReference type="Proteomes" id="UP000198771">
    <property type="component" value="Unassembled WGS sequence"/>
</dbReference>
<dbReference type="STRING" id="617002.SAMN05660653_01832"/>